<gene>
    <name evidence="10" type="ORF">NEMVEDRAFT_v1g239690</name>
</gene>
<comment type="subcellular location">
    <subcellularLocation>
        <location evidence="1">Nucleus</location>
        <location evidence="1">Nucleoplasm</location>
    </subcellularLocation>
</comment>
<reference evidence="10 11" key="1">
    <citation type="journal article" date="2007" name="Science">
        <title>Sea anemone genome reveals ancestral eumetazoan gene repertoire and genomic organization.</title>
        <authorList>
            <person name="Putnam N.H."/>
            <person name="Srivastava M."/>
            <person name="Hellsten U."/>
            <person name="Dirks B."/>
            <person name="Chapman J."/>
            <person name="Salamov A."/>
            <person name="Terry A."/>
            <person name="Shapiro H."/>
            <person name="Lindquist E."/>
            <person name="Kapitonov V.V."/>
            <person name="Jurka J."/>
            <person name="Genikhovich G."/>
            <person name="Grigoriev I.V."/>
            <person name="Lucas S.M."/>
            <person name="Steele R.E."/>
            <person name="Finnerty J.R."/>
            <person name="Technau U."/>
            <person name="Martindale M.Q."/>
            <person name="Rokhsar D.S."/>
        </authorList>
    </citation>
    <scope>NUCLEOTIDE SEQUENCE [LARGE SCALE GENOMIC DNA]</scope>
    <source>
        <strain evidence="11">CH2 X CH6</strain>
    </source>
</reference>
<evidence type="ECO:0000256" key="3">
    <source>
        <dbReference type="ARBA" id="ARBA00022723"/>
    </source>
</evidence>
<dbReference type="InterPro" id="IPR001878">
    <property type="entry name" value="Znf_CCHC"/>
</dbReference>
<dbReference type="InterPro" id="IPR036875">
    <property type="entry name" value="Znf_CCHC_sf"/>
</dbReference>
<dbReference type="HOGENOM" id="CLU_406704_0_0_1"/>
<dbReference type="STRING" id="45351.A7RP21"/>
<dbReference type="OrthoDB" id="8026949at2759"/>
<keyword evidence="5" id="KW-0862">Zinc</keyword>
<name>A7RP21_NEMVE</name>
<feature type="region of interest" description="Disordered" evidence="8">
    <location>
        <begin position="564"/>
        <end position="586"/>
    </location>
</feature>
<dbReference type="EMBL" id="DS469524">
    <property type="protein sequence ID" value="EDO46780.1"/>
    <property type="molecule type" value="Genomic_DNA"/>
</dbReference>
<dbReference type="GO" id="GO:0071013">
    <property type="term" value="C:catalytic step 2 spliceosome"/>
    <property type="evidence" value="ECO:0000318"/>
    <property type="project" value="GO_Central"/>
</dbReference>
<dbReference type="Gene3D" id="4.10.60.10">
    <property type="entry name" value="Zinc finger, CCHC-type"/>
    <property type="match status" value="1"/>
</dbReference>
<keyword evidence="3" id="KW-0479">Metal-binding</keyword>
<protein>
    <recommendedName>
        <fullName evidence="9">CCHC-type domain-containing protein</fullName>
    </recommendedName>
</protein>
<organism evidence="10 11">
    <name type="scientific">Nematostella vectensis</name>
    <name type="common">Starlet sea anemone</name>
    <dbReference type="NCBI Taxonomy" id="45351"/>
    <lineage>
        <taxon>Eukaryota</taxon>
        <taxon>Metazoa</taxon>
        <taxon>Cnidaria</taxon>
        <taxon>Anthozoa</taxon>
        <taxon>Hexacorallia</taxon>
        <taxon>Actiniaria</taxon>
        <taxon>Edwardsiidae</taxon>
        <taxon>Nematostella</taxon>
    </lineage>
</organism>
<evidence type="ECO:0000256" key="7">
    <source>
        <dbReference type="PROSITE-ProRule" id="PRU00047"/>
    </source>
</evidence>
<dbReference type="PANTHER" id="PTHR13316">
    <property type="entry name" value="ZINC FINGER, CCHC DOMAIN CONTAINING 8"/>
    <property type="match status" value="1"/>
</dbReference>
<dbReference type="KEGG" id="nve:5518970"/>
<dbReference type="GO" id="GO:0006396">
    <property type="term" value="P:RNA processing"/>
    <property type="evidence" value="ECO:0000318"/>
    <property type="project" value="GO_Central"/>
</dbReference>
<dbReference type="OMA" id="QRLEYYL"/>
<feature type="compositionally biased region" description="Basic residues" evidence="8">
    <location>
        <begin position="521"/>
        <end position="531"/>
    </location>
</feature>
<dbReference type="AlphaFoldDB" id="A7RP21"/>
<feature type="domain" description="CCHC-type" evidence="9">
    <location>
        <begin position="224"/>
        <end position="239"/>
    </location>
</feature>
<evidence type="ECO:0000313" key="11">
    <source>
        <dbReference type="Proteomes" id="UP000001593"/>
    </source>
</evidence>
<dbReference type="SUPFAM" id="SSF57756">
    <property type="entry name" value="Retrovirus zinc finger-like domains"/>
    <property type="match status" value="1"/>
</dbReference>
<dbReference type="PROSITE" id="PS50158">
    <property type="entry name" value="ZF_CCHC"/>
    <property type="match status" value="1"/>
</dbReference>
<dbReference type="SMART" id="SM00581">
    <property type="entry name" value="PSP"/>
    <property type="match status" value="1"/>
</dbReference>
<dbReference type="FunCoup" id="A7RP21">
    <property type="interactions" value="432"/>
</dbReference>
<evidence type="ECO:0000256" key="1">
    <source>
        <dbReference type="ARBA" id="ARBA00004642"/>
    </source>
</evidence>
<evidence type="ECO:0000256" key="2">
    <source>
        <dbReference type="ARBA" id="ARBA00007497"/>
    </source>
</evidence>
<proteinExistence type="inferred from homology"/>
<comment type="similarity">
    <text evidence="2">Belongs to the ZCCHC8 family.</text>
</comment>
<dbReference type="InParanoid" id="A7RP21"/>
<dbReference type="InterPro" id="IPR052115">
    <property type="entry name" value="NEXT_complex_subunit_ZCCHC8"/>
</dbReference>
<dbReference type="SMART" id="SM00343">
    <property type="entry name" value="ZnF_C2HC"/>
    <property type="match status" value="1"/>
</dbReference>
<feature type="region of interest" description="Disordered" evidence="8">
    <location>
        <begin position="338"/>
        <end position="357"/>
    </location>
</feature>
<dbReference type="GO" id="GO:0003723">
    <property type="term" value="F:RNA binding"/>
    <property type="evidence" value="ECO:0000318"/>
    <property type="project" value="GO_Central"/>
</dbReference>
<feature type="compositionally biased region" description="Basic and acidic residues" evidence="8">
    <location>
        <begin position="345"/>
        <end position="357"/>
    </location>
</feature>
<dbReference type="PANTHER" id="PTHR13316:SF0">
    <property type="entry name" value="ZINC FINGER CCHC DOMAIN-CONTAINING PROTEIN 8"/>
    <property type="match status" value="1"/>
</dbReference>
<evidence type="ECO:0000256" key="5">
    <source>
        <dbReference type="ARBA" id="ARBA00022833"/>
    </source>
</evidence>
<keyword evidence="6" id="KW-0539">Nucleus</keyword>
<sequence>MQVYLPNPNMADGFGKSVDSFDESFLFSEFEDSGKPKSSCLSFPEAFVKEESSQHQSMEDLKLENYRLKMALGKFIFPGKDSKVLPQNPIAQATFFSNQQSLSSRSRIEAFLATLGVALQGENSKSSEEDDEFIYPHVQPSLEEFSEVLDGFIDNTNKNCDSVVSCVRYFDIYCVDCCGLPLHEFNPRDSSGWDIPLYEQVYFVALPFIEDSSSKVRVSRKKTCFNCGAVGHALSNCPEPHNQAQIESQRRKFLNKFTSPIVKGSRYHINEKRFGEFKPGVISPNLREALGIEENEVPPFVYKMRCLGYPPGYLPSSKKPSLLLYDATGNVDDYIMDDDDDECLDNDKSSEEKSNDKKSLFVKYPGFNCPLPEGGIDCGTKMGFPAMQRRHQIQEMEWWYKQGSAQKISQSREIRRRDRKRRLSDTEAGVSDMDLDDEVSGPIHFDLGTPTDSPHSKDRKRGRYDNNQSADEGGGYSPCHPGLQIGEEEEKLIKRLHQKHHLPAVTPSPSPNTELKEKGGPSKRRVKRKRISTCSKEEGELSEEDGEEKYQDYVTVDEWVASEEEEVQSEGEGVQTEEGGGKEGELKGYRDWWVEEPLAPSSKGHGKTHCSPPPLPAVKLPMDLLTRFYTSSTVLQKVSFEDRVMWLDPVYGNIQVSSGRYDKLKEILQKVKKRRR</sequence>
<evidence type="ECO:0000313" key="10">
    <source>
        <dbReference type="EMBL" id="EDO46780.1"/>
    </source>
</evidence>
<accession>A7RP21</accession>
<evidence type="ECO:0000256" key="8">
    <source>
        <dbReference type="SAM" id="MobiDB-lite"/>
    </source>
</evidence>
<dbReference type="Pfam" id="PF04046">
    <property type="entry name" value="PSP"/>
    <property type="match status" value="1"/>
</dbReference>
<feature type="region of interest" description="Disordered" evidence="8">
    <location>
        <begin position="502"/>
        <end position="549"/>
    </location>
</feature>
<evidence type="ECO:0000256" key="6">
    <source>
        <dbReference type="ARBA" id="ARBA00023242"/>
    </source>
</evidence>
<dbReference type="Proteomes" id="UP000001593">
    <property type="component" value="Unassembled WGS sequence"/>
</dbReference>
<dbReference type="GO" id="GO:0008270">
    <property type="term" value="F:zinc ion binding"/>
    <property type="evidence" value="ECO:0007669"/>
    <property type="project" value="UniProtKB-KW"/>
</dbReference>
<evidence type="ECO:0000256" key="4">
    <source>
        <dbReference type="ARBA" id="ARBA00022771"/>
    </source>
</evidence>
<dbReference type="GO" id="GO:0005654">
    <property type="term" value="C:nucleoplasm"/>
    <property type="evidence" value="ECO:0007669"/>
    <property type="project" value="UniProtKB-SubCell"/>
</dbReference>
<evidence type="ECO:0000259" key="9">
    <source>
        <dbReference type="PROSITE" id="PS50158"/>
    </source>
</evidence>
<dbReference type="InterPro" id="IPR006568">
    <property type="entry name" value="PSP_pro-rich"/>
</dbReference>
<dbReference type="eggNOG" id="KOG2673">
    <property type="taxonomic scope" value="Eukaryota"/>
</dbReference>
<keyword evidence="4 7" id="KW-0863">Zinc-finger</keyword>
<feature type="region of interest" description="Disordered" evidence="8">
    <location>
        <begin position="409"/>
        <end position="483"/>
    </location>
</feature>
<keyword evidence="11" id="KW-1185">Reference proteome</keyword>